<dbReference type="Proteomes" id="UP000464657">
    <property type="component" value="Chromosome"/>
</dbReference>
<sequence length="393" mass="43104">MQTDNSITEDLEKAMQKLSGILTSTDPNKPSQLWSAWHYLQVYSVWGLRIPSNEDTLKSTLKMSNPGKYPFFATMLQGNQKVHEASANFYTNVFPQVIKVGRNLLNTATDISPSDGDIFGVLIEMLNDKEFEGSLELIKDMQATAAENIEQAEKAEQDLAAFSTQLIEAQGILNISDAQLQSDTATSQATIDKAQGGPEVAGSLKNLQKMIDASKKDYEQYVVVASTTVTYVWVPFVGIVAAGIVAGIYGDKAIKELNALDEWTAKFEAANAKLGTALKSNQIQQLAQKSITETISANNTAITQTTVVKNAWEGILNSLGIVKDKVFAMTKITDEGEILKTTALVKAYARKAGKEWDKLLLPLKELTTNPYIVVEQKDKTIKEIAQDVQTQIN</sequence>
<evidence type="ECO:0000313" key="3">
    <source>
        <dbReference type="Proteomes" id="UP000464657"/>
    </source>
</evidence>
<keyword evidence="1" id="KW-0472">Membrane</keyword>
<reference evidence="2 3" key="1">
    <citation type="journal article" date="2013" name="Int. J. Syst. Evol. Microbiol.">
        <title>Kordia antarctica sp. nov., isolated from Antarctic seawater.</title>
        <authorList>
            <person name="Baek K."/>
            <person name="Choi A."/>
            <person name="Kang I."/>
            <person name="Lee K."/>
            <person name="Cho J.C."/>
        </authorList>
    </citation>
    <scope>NUCLEOTIDE SEQUENCE [LARGE SCALE GENOMIC DNA]</scope>
    <source>
        <strain evidence="2 3">IMCC3317</strain>
    </source>
</reference>
<gene>
    <name evidence="2" type="ORF">IMCC3317_42390</name>
</gene>
<dbReference type="KEGG" id="kan:IMCC3317_42390"/>
<evidence type="ECO:0000313" key="2">
    <source>
        <dbReference type="EMBL" id="QHI38839.1"/>
    </source>
</evidence>
<dbReference type="OrthoDB" id="5902884at2"/>
<keyword evidence="3" id="KW-1185">Reference proteome</keyword>
<keyword evidence="1" id="KW-0812">Transmembrane</keyword>
<dbReference type="SUPFAM" id="SSF58100">
    <property type="entry name" value="Bacterial hemolysins"/>
    <property type="match status" value="1"/>
</dbReference>
<dbReference type="EMBL" id="CP019288">
    <property type="protein sequence ID" value="QHI38839.1"/>
    <property type="molecule type" value="Genomic_DNA"/>
</dbReference>
<keyword evidence="1" id="KW-1133">Transmembrane helix</keyword>
<dbReference type="RefSeq" id="WP_160131366.1">
    <property type="nucleotide sequence ID" value="NZ_CP019288.1"/>
</dbReference>
<dbReference type="CDD" id="cd22656">
    <property type="entry name" value="ClyA_Cry6Aa-like"/>
    <property type="match status" value="1"/>
</dbReference>
<protein>
    <submittedName>
        <fullName evidence="2">Uncharacterized protein</fullName>
    </submittedName>
</protein>
<organism evidence="2 3">
    <name type="scientific">Kordia antarctica</name>
    <dbReference type="NCBI Taxonomy" id="1218801"/>
    <lineage>
        <taxon>Bacteria</taxon>
        <taxon>Pseudomonadati</taxon>
        <taxon>Bacteroidota</taxon>
        <taxon>Flavobacteriia</taxon>
        <taxon>Flavobacteriales</taxon>
        <taxon>Flavobacteriaceae</taxon>
        <taxon>Kordia</taxon>
    </lineage>
</organism>
<proteinExistence type="predicted"/>
<dbReference type="AlphaFoldDB" id="A0A7L4ZQT5"/>
<name>A0A7L4ZQT5_9FLAO</name>
<accession>A0A7L4ZQT5</accession>
<dbReference type="Gene3D" id="1.20.1170.10">
    <property type="match status" value="1"/>
</dbReference>
<feature type="transmembrane region" description="Helical" evidence="1">
    <location>
        <begin position="231"/>
        <end position="250"/>
    </location>
</feature>
<evidence type="ECO:0000256" key="1">
    <source>
        <dbReference type="SAM" id="Phobius"/>
    </source>
</evidence>